<name>A0ABR1IM03_9AGAR</name>
<evidence type="ECO:0000313" key="1">
    <source>
        <dbReference type="EMBL" id="KAK7436273.1"/>
    </source>
</evidence>
<dbReference type="EMBL" id="JBANRG010000096">
    <property type="protein sequence ID" value="KAK7436273.1"/>
    <property type="molecule type" value="Genomic_DNA"/>
</dbReference>
<gene>
    <name evidence="1" type="ORF">VKT23_019237</name>
</gene>
<accession>A0ABR1IM03</accession>
<sequence length="201" mass="23352">MRDLIIIRKAPKTAVAPKFINTKNLFNLDVDNLIWQDIGLDEDEGAPPPWLKDEDVCKGIKAMLEINRCDEEKDRLLVEMQSLQEWFTEEWMVLMKTLGIIDCETTRYHLELRCRYLCRLCVLWQNALADHLVQLPTVWGPSEEELSEAQTWEASGSVDVLEEGDYDAEFEAEVDPVLTEQEETVAFADVYRNTIDDVYDY</sequence>
<organism evidence="1 2">
    <name type="scientific">Marasmiellus scandens</name>
    <dbReference type="NCBI Taxonomy" id="2682957"/>
    <lineage>
        <taxon>Eukaryota</taxon>
        <taxon>Fungi</taxon>
        <taxon>Dikarya</taxon>
        <taxon>Basidiomycota</taxon>
        <taxon>Agaricomycotina</taxon>
        <taxon>Agaricomycetes</taxon>
        <taxon>Agaricomycetidae</taxon>
        <taxon>Agaricales</taxon>
        <taxon>Marasmiineae</taxon>
        <taxon>Omphalotaceae</taxon>
        <taxon>Marasmiellus</taxon>
    </lineage>
</organism>
<dbReference type="Proteomes" id="UP001498398">
    <property type="component" value="Unassembled WGS sequence"/>
</dbReference>
<proteinExistence type="predicted"/>
<comment type="caution">
    <text evidence="1">The sequence shown here is derived from an EMBL/GenBank/DDBJ whole genome shotgun (WGS) entry which is preliminary data.</text>
</comment>
<keyword evidence="2" id="KW-1185">Reference proteome</keyword>
<protein>
    <submittedName>
        <fullName evidence="1">Uncharacterized protein</fullName>
    </submittedName>
</protein>
<evidence type="ECO:0000313" key="2">
    <source>
        <dbReference type="Proteomes" id="UP001498398"/>
    </source>
</evidence>
<reference evidence="1 2" key="1">
    <citation type="submission" date="2024-01" db="EMBL/GenBank/DDBJ databases">
        <title>A draft genome for the cacao thread blight pathogen Marasmiellus scandens.</title>
        <authorList>
            <person name="Baruah I.K."/>
            <person name="Leung J."/>
            <person name="Bukari Y."/>
            <person name="Amoako-Attah I."/>
            <person name="Meinhardt L.W."/>
            <person name="Bailey B.A."/>
            <person name="Cohen S.P."/>
        </authorList>
    </citation>
    <scope>NUCLEOTIDE SEQUENCE [LARGE SCALE GENOMIC DNA]</scope>
    <source>
        <strain evidence="1 2">GH-19</strain>
    </source>
</reference>